<evidence type="ECO:0000256" key="1">
    <source>
        <dbReference type="ARBA" id="ARBA00007274"/>
    </source>
</evidence>
<dbReference type="InterPro" id="IPR011004">
    <property type="entry name" value="Trimer_LpxA-like_sf"/>
</dbReference>
<dbReference type="Gene3D" id="2.160.10.10">
    <property type="entry name" value="Hexapeptide repeat proteins"/>
    <property type="match status" value="3"/>
</dbReference>
<evidence type="ECO:0000313" key="6">
    <source>
        <dbReference type="Proteomes" id="UP000284662"/>
    </source>
</evidence>
<dbReference type="InterPro" id="IPR039369">
    <property type="entry name" value="LacA-like"/>
</dbReference>
<dbReference type="PROSITE" id="PS00101">
    <property type="entry name" value="HEXAPEP_TRANSFERASES"/>
    <property type="match status" value="2"/>
</dbReference>
<proteinExistence type="inferred from homology"/>
<dbReference type="InterPro" id="IPR001451">
    <property type="entry name" value="Hexapep"/>
</dbReference>
<sequence length="600" mass="66750">MTKTARQLQEEGLLYDVFEQELTDIKDRTYGLVSELSRASHFDTEYVMSLVRKIVAKIGQDSYIVPPFRCDYGDHVFIGNNTYINYNCCFLDSAKVTIGDYVYMGPNCNIFTPCHPIHHELRKEKVTEYALPVTVGSHSWIGGDVVITPGVTIGENCVIGAGSVVTKDIPDNSIAVGNPCKVIRQINDKDREYINSLILDDETKDSKYKQEHGYIYSAKDEAIFNIVKDTVHYVEILNKLSNSEIQRRRDFLRTFVAKLDEGAMINSPFYMEFANHLEMGVNSFINYDCIMLNNAMVKLGDNVLVGPKVSFYTAMHPIDAKQREQWLVYAKPITVEDNVWIGGSATILGGVTIGKNAIVGAGAVVTKDVEPNTIVVGNPARVLRKITAEDSKKYQEELAKQKDINKSEFNKMMAGQWYNAMDYSMLKMRQENNKKTEAYSRITINTLSYKDRMAKAIVKEFGENANIIPPFTCDYGCNVKVGDNTVINHSGVFLDTNEINIGKHALIGPKSGLYGAIHPFDVEARNEGIEKAKTINIGDGAWLGGKVTVVPGVSIGKHSVIGAGSVVTKDIPDDVVAVGNPCRVIRKITEDDKINPIRKK</sequence>
<comment type="caution">
    <text evidence="5">The sequence shown here is derived from an EMBL/GenBank/DDBJ whole genome shotgun (WGS) entry which is preliminary data.</text>
</comment>
<keyword evidence="3" id="KW-0677">Repeat</keyword>
<gene>
    <name evidence="5" type="ORF">DWZ11_02695</name>
</gene>
<name>A0A411ZXB4_9FIRM</name>
<dbReference type="PANTHER" id="PTHR43017:SF1">
    <property type="entry name" value="ACETYLTRANSFERASE YJL218W-RELATED"/>
    <property type="match status" value="1"/>
</dbReference>
<keyword evidence="4" id="KW-0012">Acyltransferase</keyword>
<dbReference type="InterPro" id="IPR018357">
    <property type="entry name" value="Hexapep_transf_CS"/>
</dbReference>
<evidence type="ECO:0000256" key="2">
    <source>
        <dbReference type="ARBA" id="ARBA00022679"/>
    </source>
</evidence>
<reference evidence="5 6" key="1">
    <citation type="submission" date="2018-08" db="EMBL/GenBank/DDBJ databases">
        <title>A genome reference for cultivated species of the human gut microbiota.</title>
        <authorList>
            <person name="Zou Y."/>
            <person name="Xue W."/>
            <person name="Luo G."/>
        </authorList>
    </citation>
    <scope>NUCLEOTIDE SEQUENCE [LARGE SCALE GENOMIC DNA]</scope>
    <source>
        <strain evidence="5 6">AF29-2</strain>
    </source>
</reference>
<keyword evidence="2 5" id="KW-0808">Transferase</keyword>
<protein>
    <submittedName>
        <fullName evidence="5">Sugar O-acetyltransferase</fullName>
    </submittedName>
</protein>
<dbReference type="PANTHER" id="PTHR43017">
    <property type="entry name" value="GALACTOSIDE O-ACETYLTRANSFERASE"/>
    <property type="match status" value="1"/>
</dbReference>
<dbReference type="FunFam" id="2.160.10.10:FF:000025">
    <property type="entry name" value="Hexapeptide-repeat containing-acetyltransferase"/>
    <property type="match status" value="2"/>
</dbReference>
<comment type="similarity">
    <text evidence="1">Belongs to the transferase hexapeptide repeat family.</text>
</comment>
<evidence type="ECO:0000256" key="3">
    <source>
        <dbReference type="ARBA" id="ARBA00022737"/>
    </source>
</evidence>
<dbReference type="Proteomes" id="UP000284662">
    <property type="component" value="Unassembled WGS sequence"/>
</dbReference>
<dbReference type="Pfam" id="PF00132">
    <property type="entry name" value="Hexapep"/>
    <property type="match status" value="3"/>
</dbReference>
<dbReference type="AlphaFoldDB" id="A0A411ZXB4"/>
<organism evidence="5 6">
    <name type="scientific">Megamonas rupellensis</name>
    <dbReference type="NCBI Taxonomy" id="491921"/>
    <lineage>
        <taxon>Bacteria</taxon>
        <taxon>Bacillati</taxon>
        <taxon>Bacillota</taxon>
        <taxon>Negativicutes</taxon>
        <taxon>Selenomonadales</taxon>
        <taxon>Selenomonadaceae</taxon>
        <taxon>Megamonas</taxon>
    </lineage>
</organism>
<dbReference type="SUPFAM" id="SSF51161">
    <property type="entry name" value="Trimeric LpxA-like enzymes"/>
    <property type="match status" value="3"/>
</dbReference>
<dbReference type="CDD" id="cd03357">
    <property type="entry name" value="LbH_MAT_GAT"/>
    <property type="match status" value="3"/>
</dbReference>
<evidence type="ECO:0000313" key="5">
    <source>
        <dbReference type="EMBL" id="RGQ07465.1"/>
    </source>
</evidence>
<evidence type="ECO:0000256" key="4">
    <source>
        <dbReference type="ARBA" id="ARBA00023315"/>
    </source>
</evidence>
<dbReference type="GO" id="GO:0008870">
    <property type="term" value="F:galactoside O-acetyltransferase activity"/>
    <property type="evidence" value="ECO:0007669"/>
    <property type="project" value="TreeGrafter"/>
</dbReference>
<dbReference type="EMBL" id="QRST01000003">
    <property type="protein sequence ID" value="RGQ07465.1"/>
    <property type="molecule type" value="Genomic_DNA"/>
</dbReference>
<accession>A0A411ZXB4</accession>